<dbReference type="Proteomes" id="UP001497392">
    <property type="component" value="Unassembled WGS sequence"/>
</dbReference>
<name>A0ABP1GCY2_9CHLO</name>
<organism evidence="2 3">
    <name type="scientific">Coccomyxa viridis</name>
    <dbReference type="NCBI Taxonomy" id="1274662"/>
    <lineage>
        <taxon>Eukaryota</taxon>
        <taxon>Viridiplantae</taxon>
        <taxon>Chlorophyta</taxon>
        <taxon>core chlorophytes</taxon>
        <taxon>Trebouxiophyceae</taxon>
        <taxon>Trebouxiophyceae incertae sedis</taxon>
        <taxon>Coccomyxaceae</taxon>
        <taxon>Coccomyxa</taxon>
    </lineage>
</organism>
<feature type="region of interest" description="Disordered" evidence="1">
    <location>
        <begin position="328"/>
        <end position="352"/>
    </location>
</feature>
<evidence type="ECO:0000313" key="3">
    <source>
        <dbReference type="Proteomes" id="UP001497392"/>
    </source>
</evidence>
<dbReference type="PANTHER" id="PTHR47600:SF1">
    <property type="entry name" value="NUCLEIC ACID-BINDING, OB-FOLD-LIKE PROTEIN"/>
    <property type="match status" value="1"/>
</dbReference>
<feature type="compositionally biased region" description="Low complexity" evidence="1">
    <location>
        <begin position="226"/>
        <end position="237"/>
    </location>
</feature>
<feature type="compositionally biased region" description="Low complexity" evidence="1">
    <location>
        <begin position="260"/>
        <end position="273"/>
    </location>
</feature>
<gene>
    <name evidence="2" type="primary">g13512</name>
    <name evidence="2" type="ORF">VP750_LOCUS11967</name>
</gene>
<feature type="compositionally biased region" description="Low complexity" evidence="1">
    <location>
        <begin position="114"/>
        <end position="138"/>
    </location>
</feature>
<accession>A0ABP1GCY2</accession>
<keyword evidence="3" id="KW-1185">Reference proteome</keyword>
<evidence type="ECO:0000256" key="1">
    <source>
        <dbReference type="SAM" id="MobiDB-lite"/>
    </source>
</evidence>
<feature type="region of interest" description="Disordered" evidence="1">
    <location>
        <begin position="189"/>
        <end position="273"/>
    </location>
</feature>
<feature type="compositionally biased region" description="Pro residues" evidence="1">
    <location>
        <begin position="210"/>
        <end position="220"/>
    </location>
</feature>
<comment type="caution">
    <text evidence="2">The sequence shown here is derived from an EMBL/GenBank/DDBJ whole genome shotgun (WGS) entry which is preliminary data.</text>
</comment>
<sequence length="710" mass="73974">MQEPKPKPAPQPVPQLSRAPARPAPPVTEAAQLPKAAAPSDSAPGRIPSDRIASRNTKPAAPRTATDSVLPLETRKASARPTGQAAETSPASSPAARVEETPTVLPDSAIKSKPLPQLRQAPLRPRPQAADAADAAAQPPDPVEQSSAQVEDPAVVNSPLPQTSLPPEGVQEADEIADALGVQAIRESAAAAERGLAQPDQAASAAPVVTPEPLPTPQRPNKPKTPAAAAEAGSGPATLQGAEASRSTASSTPALERSEAAPPAAGAQQASAKALPEALELLEPSQAQGTLATPPETAEATARASAKPGAATRPQEGGAAMEILPRAPPMALPKPALPAAQSGQTGRAKIPGSLSPWLEGQLQVAQVAMASLEKLPGKAIAASYGGVMVQADAGIRGFLPFAQMLPDRQERIRQSFDAQGLPEDLEVPQLRAAFAKTMEAVIVLQRVEVYVISCKVIEKPDPSQQGKTKPTIRNVFSEVTPEVDMPHVGPTNPPSAAAAKVLQSYLGQVISGVAAYVTDRYVILHFEVELDNGRLERVPGLLHTDAANIADVVEGQVVEAVLESVTTDARGLRLSGKGARPPRQREDLQQTIEDVVSSQSTAKERMGTLPAVELLCQALTEQEGILETTPGRRLQGTAFAPEIQVFLSKSDPDAEAETDDIDRNGTAKRYILLARSGNEVQEVEVLASLSREAMKSALSAALSGVIQYAS</sequence>
<feature type="compositionally biased region" description="Low complexity" evidence="1">
    <location>
        <begin position="287"/>
        <end position="306"/>
    </location>
</feature>
<dbReference type="PANTHER" id="PTHR47600">
    <property type="entry name" value="NUCLEIC ACID-BINDING, OB-FOLD-LIKE PROTEIN"/>
    <property type="match status" value="1"/>
</dbReference>
<evidence type="ECO:0000313" key="2">
    <source>
        <dbReference type="EMBL" id="CAL5230061.1"/>
    </source>
</evidence>
<feature type="region of interest" description="Disordered" evidence="1">
    <location>
        <begin position="287"/>
        <end position="316"/>
    </location>
</feature>
<proteinExistence type="predicted"/>
<protein>
    <submittedName>
        <fullName evidence="2">G13512 protein</fullName>
    </submittedName>
</protein>
<feature type="region of interest" description="Disordered" evidence="1">
    <location>
        <begin position="1"/>
        <end position="173"/>
    </location>
</feature>
<reference evidence="2 3" key="1">
    <citation type="submission" date="2024-06" db="EMBL/GenBank/DDBJ databases">
        <authorList>
            <person name="Kraege A."/>
            <person name="Thomma B."/>
        </authorList>
    </citation>
    <scope>NUCLEOTIDE SEQUENCE [LARGE SCALE GENOMIC DNA]</scope>
</reference>
<dbReference type="EMBL" id="CAXHTA020000021">
    <property type="protein sequence ID" value="CAL5230061.1"/>
    <property type="molecule type" value="Genomic_DNA"/>
</dbReference>